<feature type="signal peptide" evidence="8">
    <location>
        <begin position="1"/>
        <end position="19"/>
    </location>
</feature>
<dbReference type="PROSITE" id="PS51100">
    <property type="entry name" value="PTS_EIIB_TYPE_3"/>
    <property type="match status" value="1"/>
</dbReference>
<sequence>MNKKIYLFCSAGMSTSLLASKMQNVANQHKLPIEVEAFPYAEIDKIVEERNPDCILLGPQVKFMLKEVQAKFDAKTPVDVINSVDYGSMNGEKVLKTAIKMIKARQAK</sequence>
<evidence type="ECO:0000256" key="4">
    <source>
        <dbReference type="ARBA" id="ARBA00022679"/>
    </source>
</evidence>
<gene>
    <name evidence="10" type="primary">chbB</name>
    <name evidence="10" type="ORF">R28058_18861</name>
</gene>
<dbReference type="Proteomes" id="UP000049127">
    <property type="component" value="Unassembled WGS sequence"/>
</dbReference>
<dbReference type="Gene3D" id="3.40.50.2300">
    <property type="match status" value="1"/>
</dbReference>
<evidence type="ECO:0000256" key="7">
    <source>
        <dbReference type="PROSITE-ProRule" id="PRU00423"/>
    </source>
</evidence>
<dbReference type="OrthoDB" id="9808134at2"/>
<dbReference type="AlphaFoldDB" id="A0A0C7QUF8"/>
<dbReference type="InterPro" id="IPR013012">
    <property type="entry name" value="PTS_EIIB_3"/>
</dbReference>
<dbReference type="PANTHER" id="PTHR34581">
    <property type="entry name" value="PTS SYSTEM N,N'-DIACETYLCHITOBIOSE-SPECIFIC EIIB COMPONENT"/>
    <property type="match status" value="1"/>
</dbReference>
<dbReference type="EMBL" id="CEKZ01000003">
    <property type="protein sequence ID" value="CEQ04153.1"/>
    <property type="molecule type" value="Genomic_DNA"/>
</dbReference>
<reference evidence="10 11" key="1">
    <citation type="submission" date="2015-01" db="EMBL/GenBank/DDBJ databases">
        <authorList>
            <person name="Aslett A.Martin."/>
            <person name="De Silva Nishadi"/>
        </authorList>
    </citation>
    <scope>NUCLEOTIDE SEQUENCE [LARGE SCALE GENOMIC DNA]</scope>
    <source>
        <strain evidence="10 11">R28058</strain>
    </source>
</reference>
<name>A0A0C7QUF8_PARSO</name>
<dbReference type="PANTHER" id="PTHR34581:SF2">
    <property type="entry name" value="PTS SYSTEM N,N'-DIACETYLCHITOBIOSE-SPECIFIC EIIB COMPONENT"/>
    <property type="match status" value="1"/>
</dbReference>
<keyword evidence="1" id="KW-0813">Transport</keyword>
<keyword evidence="4 10" id="KW-0808">Transferase</keyword>
<evidence type="ECO:0000256" key="3">
    <source>
        <dbReference type="ARBA" id="ARBA00022597"/>
    </source>
</evidence>
<evidence type="ECO:0000259" key="9">
    <source>
        <dbReference type="PROSITE" id="PS51100"/>
    </source>
</evidence>
<keyword evidence="5" id="KW-0598">Phosphotransferase system</keyword>
<dbReference type="Pfam" id="PF02302">
    <property type="entry name" value="PTS_IIB"/>
    <property type="match status" value="1"/>
</dbReference>
<feature type="chain" id="PRO_5038784651" evidence="8">
    <location>
        <begin position="20"/>
        <end position="108"/>
    </location>
</feature>
<evidence type="ECO:0000256" key="1">
    <source>
        <dbReference type="ARBA" id="ARBA00022448"/>
    </source>
</evidence>
<dbReference type="GO" id="GO:0009401">
    <property type="term" value="P:phosphoenolpyruvate-dependent sugar phosphotransferase system"/>
    <property type="evidence" value="ECO:0007669"/>
    <property type="project" value="UniProtKB-KW"/>
</dbReference>
<dbReference type="GO" id="GO:0008982">
    <property type="term" value="F:protein-N(PI)-phosphohistidine-sugar phosphotransferase activity"/>
    <property type="evidence" value="ECO:0007669"/>
    <property type="project" value="InterPro"/>
</dbReference>
<dbReference type="SUPFAM" id="SSF52794">
    <property type="entry name" value="PTS system IIB component-like"/>
    <property type="match status" value="1"/>
</dbReference>
<dbReference type="InterPro" id="IPR003501">
    <property type="entry name" value="PTS_EIIB_2/3"/>
</dbReference>
<keyword evidence="8" id="KW-0732">Signal</keyword>
<dbReference type="InterPro" id="IPR036095">
    <property type="entry name" value="PTS_EIIB-like_sf"/>
</dbReference>
<evidence type="ECO:0000313" key="10">
    <source>
        <dbReference type="EMBL" id="CEQ04153.1"/>
    </source>
</evidence>
<dbReference type="EC" id="2.7.1.69" evidence="10"/>
<keyword evidence="2" id="KW-0597">Phosphoprotein</keyword>
<evidence type="ECO:0000256" key="8">
    <source>
        <dbReference type="SAM" id="SignalP"/>
    </source>
</evidence>
<protein>
    <submittedName>
        <fullName evidence="10">PTS system lactose/cellobiose-family transporter subunit IIB</fullName>
        <ecNumber evidence="10">2.7.1.69</ecNumber>
    </submittedName>
</protein>
<feature type="modified residue" description="Phosphocysteine; by EIIA" evidence="7">
    <location>
        <position position="9"/>
    </location>
</feature>
<dbReference type="CDD" id="cd05564">
    <property type="entry name" value="PTS_IIB_chitobiose_lichenan"/>
    <property type="match status" value="1"/>
</dbReference>
<proteinExistence type="predicted"/>
<keyword evidence="3" id="KW-0762">Sugar transport</keyword>
<evidence type="ECO:0000313" key="11">
    <source>
        <dbReference type="Proteomes" id="UP000049127"/>
    </source>
</evidence>
<feature type="domain" description="PTS EIIB type-3" evidence="9">
    <location>
        <begin position="2"/>
        <end position="108"/>
    </location>
</feature>
<evidence type="ECO:0000256" key="2">
    <source>
        <dbReference type="ARBA" id="ARBA00022553"/>
    </source>
</evidence>
<organism evidence="10 11">
    <name type="scientific">Paraclostridium sordellii</name>
    <name type="common">Clostridium sordellii</name>
    <dbReference type="NCBI Taxonomy" id="1505"/>
    <lineage>
        <taxon>Bacteria</taxon>
        <taxon>Bacillati</taxon>
        <taxon>Bacillota</taxon>
        <taxon>Clostridia</taxon>
        <taxon>Peptostreptococcales</taxon>
        <taxon>Peptostreptococcaceae</taxon>
        <taxon>Paraclostridium</taxon>
    </lineage>
</organism>
<dbReference type="GO" id="GO:0016301">
    <property type="term" value="F:kinase activity"/>
    <property type="evidence" value="ECO:0007669"/>
    <property type="project" value="UniProtKB-KW"/>
</dbReference>
<accession>A0A0C7QUF8</accession>
<evidence type="ECO:0000256" key="6">
    <source>
        <dbReference type="ARBA" id="ARBA00022777"/>
    </source>
</evidence>
<dbReference type="InterPro" id="IPR051819">
    <property type="entry name" value="PTS_sugar-specific_EIIB"/>
</dbReference>
<evidence type="ECO:0000256" key="5">
    <source>
        <dbReference type="ARBA" id="ARBA00022683"/>
    </source>
</evidence>
<keyword evidence="6" id="KW-0418">Kinase</keyword>
<dbReference type="RefSeq" id="WP_055335541.1">
    <property type="nucleotide sequence ID" value="NZ_CDNF01000035.1"/>
</dbReference>